<keyword evidence="2" id="KW-1185">Reference proteome</keyword>
<reference evidence="2" key="1">
    <citation type="submission" date="2016-10" db="EMBL/GenBank/DDBJ databases">
        <authorList>
            <person name="Varghese N."/>
            <person name="Submissions S."/>
        </authorList>
    </citation>
    <scope>NUCLEOTIDE SEQUENCE [LARGE SCALE GENOMIC DNA]</scope>
    <source>
        <strain evidence="2">DSM 8344</strain>
    </source>
</reference>
<accession>A0A1G7YQ06</accession>
<dbReference type="AlphaFoldDB" id="A0A1G7YQ06"/>
<gene>
    <name evidence="1" type="ORF">SAMN05443529_108123</name>
</gene>
<organism evidence="1 2">
    <name type="scientific">Desulfosporosinus hippei DSM 8344</name>
    <dbReference type="NCBI Taxonomy" id="1121419"/>
    <lineage>
        <taxon>Bacteria</taxon>
        <taxon>Bacillati</taxon>
        <taxon>Bacillota</taxon>
        <taxon>Clostridia</taxon>
        <taxon>Eubacteriales</taxon>
        <taxon>Desulfitobacteriaceae</taxon>
        <taxon>Desulfosporosinus</taxon>
    </lineage>
</organism>
<name>A0A1G7YQ06_9FIRM</name>
<dbReference type="Proteomes" id="UP000198656">
    <property type="component" value="Unassembled WGS sequence"/>
</dbReference>
<dbReference type="EMBL" id="FNCP01000008">
    <property type="protein sequence ID" value="SDG98541.1"/>
    <property type="molecule type" value="Genomic_DNA"/>
</dbReference>
<protein>
    <submittedName>
        <fullName evidence="1">Uncharacterized protein</fullName>
    </submittedName>
</protein>
<evidence type="ECO:0000313" key="2">
    <source>
        <dbReference type="Proteomes" id="UP000198656"/>
    </source>
</evidence>
<proteinExistence type="predicted"/>
<sequence length="32" mass="3694">MPFFALTVRSSLSNVNKNKINKYKNMKHGGRL</sequence>
<evidence type="ECO:0000313" key="1">
    <source>
        <dbReference type="EMBL" id="SDG98541.1"/>
    </source>
</evidence>